<dbReference type="CDD" id="cd00082">
    <property type="entry name" value="HisKA"/>
    <property type="match status" value="1"/>
</dbReference>
<evidence type="ECO:0000256" key="5">
    <source>
        <dbReference type="ARBA" id="ARBA00022777"/>
    </source>
</evidence>
<keyword evidence="11" id="KW-1185">Reference proteome</keyword>
<evidence type="ECO:0000256" key="7">
    <source>
        <dbReference type="ARBA" id="ARBA00023136"/>
    </source>
</evidence>
<dbReference type="InterPro" id="IPR036097">
    <property type="entry name" value="HisK_dim/P_sf"/>
</dbReference>
<evidence type="ECO:0000256" key="4">
    <source>
        <dbReference type="ARBA" id="ARBA00022679"/>
    </source>
</evidence>
<dbReference type="Pfam" id="PF02518">
    <property type="entry name" value="HATPase_c"/>
    <property type="match status" value="1"/>
</dbReference>
<feature type="domain" description="Histidine kinase" evidence="9">
    <location>
        <begin position="271"/>
        <end position="486"/>
    </location>
</feature>
<name>A0A8K2A7I9_9CYAN</name>
<dbReference type="InterPro" id="IPR004358">
    <property type="entry name" value="Sig_transdc_His_kin-like_C"/>
</dbReference>
<keyword evidence="8" id="KW-0812">Transmembrane</keyword>
<dbReference type="SUPFAM" id="SSF55874">
    <property type="entry name" value="ATPase domain of HSP90 chaperone/DNA topoisomerase II/histidine kinase"/>
    <property type="match status" value="1"/>
</dbReference>
<reference evidence="10" key="1">
    <citation type="submission" date="2019-12" db="EMBL/GenBank/DDBJ databases">
        <title>High-Quality draft genome sequences of three cyanobacteria isolated from the limestone walls of the Old Cathedral of Coimbra.</title>
        <authorList>
            <person name="Tiago I."/>
            <person name="Soares F."/>
            <person name="Portugal A."/>
        </authorList>
    </citation>
    <scope>NUCLEOTIDE SEQUENCE [LARGE SCALE GENOMIC DNA]</scope>
    <source>
        <strain evidence="10">C</strain>
    </source>
</reference>
<feature type="transmembrane region" description="Helical" evidence="8">
    <location>
        <begin position="20"/>
        <end position="43"/>
    </location>
</feature>
<evidence type="ECO:0000256" key="1">
    <source>
        <dbReference type="ARBA" id="ARBA00000085"/>
    </source>
</evidence>
<dbReference type="SMART" id="SM00387">
    <property type="entry name" value="HATPase_c"/>
    <property type="match status" value="1"/>
</dbReference>
<dbReference type="SMART" id="SM00388">
    <property type="entry name" value="HisKA"/>
    <property type="match status" value="1"/>
</dbReference>
<dbReference type="GO" id="GO:0000155">
    <property type="term" value="F:phosphorelay sensor kinase activity"/>
    <property type="evidence" value="ECO:0007669"/>
    <property type="project" value="InterPro"/>
</dbReference>
<dbReference type="PANTHER" id="PTHR43711">
    <property type="entry name" value="TWO-COMPONENT HISTIDINE KINASE"/>
    <property type="match status" value="1"/>
</dbReference>
<dbReference type="InterPro" id="IPR003594">
    <property type="entry name" value="HATPase_dom"/>
</dbReference>
<accession>A0A8K2A7I9</accession>
<evidence type="ECO:0000256" key="8">
    <source>
        <dbReference type="SAM" id="Phobius"/>
    </source>
</evidence>
<dbReference type="FunFam" id="1.10.287.130:FF:000001">
    <property type="entry name" value="Two-component sensor histidine kinase"/>
    <property type="match status" value="1"/>
</dbReference>
<dbReference type="SUPFAM" id="SSF47384">
    <property type="entry name" value="Homodimeric domain of signal transducing histidine kinase"/>
    <property type="match status" value="1"/>
</dbReference>
<feature type="transmembrane region" description="Helical" evidence="8">
    <location>
        <begin position="182"/>
        <end position="201"/>
    </location>
</feature>
<evidence type="ECO:0000259" key="9">
    <source>
        <dbReference type="PROSITE" id="PS50109"/>
    </source>
</evidence>
<evidence type="ECO:0000313" key="11">
    <source>
        <dbReference type="Proteomes" id="UP000607397"/>
    </source>
</evidence>
<dbReference type="EC" id="2.7.13.3" evidence="2"/>
<keyword evidence="7 8" id="KW-0472">Membrane</keyword>
<dbReference type="RefSeq" id="WP_161824480.1">
    <property type="nucleotide sequence ID" value="NZ_WVIC01000008.1"/>
</dbReference>
<dbReference type="AlphaFoldDB" id="A0A8K2A7I9"/>
<keyword evidence="3" id="KW-0597">Phosphoprotein</keyword>
<keyword evidence="4" id="KW-0808">Transferase</keyword>
<sequence>MVWPLSGKAFLKIDPQSLSFRLTAALVGFFIVGLGGVALWTSWKTQQILISGRKQDIALVAERIEEDIRLYHEMLPWHSSVQKALDNRASPTLFLWVEQADQQLLAAAPDVEGALWRSMQSPQVLSNTIHFERMPQIYTLRNRKLVACSSPLIVQNQSLGRLYLAWDITNEYQNVVTLQRTLLGAALVGMLVTAMTIAWFVKRSLHPLCELTHWAKALSAEDLDEPTLLVEPTTSELRDLVRGFRCMLDRLAVAWQQQQLATAQQEQFVSNVSHEMRTPLTIINGYLQSLLRRPDALCETQRHALEIASSETQYTIHLLKDLLDLARADQGAMAFKLEVLILDDLVAEVVQMAAQFSHRRINVEVAAEMIPIYADPTRLKQVLMNLIENAMKYSEPESPITLKLGQRQTMAEIQVCDRGDGIPLHQQSRLFERFYRVDASRTRATGGSGLGLAIVKTFTEGMGGEVSVTSQMGQGSTFTVKLPLAISPLSDRLEAEDLLAVDFTSTSGDSVSSASAQV</sequence>
<protein>
    <recommendedName>
        <fullName evidence="2">histidine kinase</fullName>
        <ecNumber evidence="2">2.7.13.3</ecNumber>
    </recommendedName>
</protein>
<keyword evidence="8" id="KW-1133">Transmembrane helix</keyword>
<comment type="catalytic activity">
    <reaction evidence="1">
        <text>ATP + protein L-histidine = ADP + protein N-phospho-L-histidine.</text>
        <dbReference type="EC" id="2.7.13.3"/>
    </reaction>
</comment>
<evidence type="ECO:0000256" key="3">
    <source>
        <dbReference type="ARBA" id="ARBA00022553"/>
    </source>
</evidence>
<dbReference type="PRINTS" id="PR00344">
    <property type="entry name" value="BCTRLSENSOR"/>
</dbReference>
<evidence type="ECO:0000313" key="10">
    <source>
        <dbReference type="EMBL" id="NCJ06005.1"/>
    </source>
</evidence>
<dbReference type="Gene3D" id="3.30.565.10">
    <property type="entry name" value="Histidine kinase-like ATPase, C-terminal domain"/>
    <property type="match status" value="1"/>
</dbReference>
<keyword evidence="6" id="KW-0902">Two-component regulatory system</keyword>
<evidence type="ECO:0000256" key="6">
    <source>
        <dbReference type="ARBA" id="ARBA00023012"/>
    </source>
</evidence>
<dbReference type="InterPro" id="IPR003661">
    <property type="entry name" value="HisK_dim/P_dom"/>
</dbReference>
<comment type="caution">
    <text evidence="10">The sequence shown here is derived from an EMBL/GenBank/DDBJ whole genome shotgun (WGS) entry which is preliminary data.</text>
</comment>
<gene>
    <name evidence="10" type="ORF">GS597_05655</name>
</gene>
<dbReference type="PROSITE" id="PS50109">
    <property type="entry name" value="HIS_KIN"/>
    <property type="match status" value="1"/>
</dbReference>
<dbReference type="Proteomes" id="UP000607397">
    <property type="component" value="Unassembled WGS sequence"/>
</dbReference>
<proteinExistence type="predicted"/>
<dbReference type="InterPro" id="IPR050736">
    <property type="entry name" value="Sensor_HK_Regulatory"/>
</dbReference>
<dbReference type="InterPro" id="IPR005467">
    <property type="entry name" value="His_kinase_dom"/>
</dbReference>
<dbReference type="FunFam" id="3.30.565.10:FF:000006">
    <property type="entry name" value="Sensor histidine kinase WalK"/>
    <property type="match status" value="1"/>
</dbReference>
<dbReference type="PANTHER" id="PTHR43711:SF1">
    <property type="entry name" value="HISTIDINE KINASE 1"/>
    <property type="match status" value="1"/>
</dbReference>
<dbReference type="Gene3D" id="6.10.340.10">
    <property type="match status" value="1"/>
</dbReference>
<dbReference type="Pfam" id="PF00512">
    <property type="entry name" value="HisKA"/>
    <property type="match status" value="1"/>
</dbReference>
<dbReference type="InterPro" id="IPR036890">
    <property type="entry name" value="HATPase_C_sf"/>
</dbReference>
<dbReference type="EMBL" id="WVIC01000008">
    <property type="protein sequence ID" value="NCJ06005.1"/>
    <property type="molecule type" value="Genomic_DNA"/>
</dbReference>
<dbReference type="CDD" id="cd00075">
    <property type="entry name" value="HATPase"/>
    <property type="match status" value="1"/>
</dbReference>
<keyword evidence="5 10" id="KW-0418">Kinase</keyword>
<organism evidence="10 11">
    <name type="scientific">Petrachloros mirabilis ULC683</name>
    <dbReference type="NCBI Taxonomy" id="2781853"/>
    <lineage>
        <taxon>Bacteria</taxon>
        <taxon>Bacillati</taxon>
        <taxon>Cyanobacteriota</taxon>
        <taxon>Cyanophyceae</taxon>
        <taxon>Synechococcales</taxon>
        <taxon>Petrachlorosaceae</taxon>
        <taxon>Petrachloros</taxon>
        <taxon>Petrachloros mirabilis</taxon>
    </lineage>
</organism>
<dbReference type="Gene3D" id="1.10.287.130">
    <property type="match status" value="1"/>
</dbReference>
<evidence type="ECO:0000256" key="2">
    <source>
        <dbReference type="ARBA" id="ARBA00012438"/>
    </source>
</evidence>